<reference evidence="3 4" key="1">
    <citation type="journal article" date="2012" name="New Phytol.">
        <title>Insight into trade-off between wood decay and parasitism from the genome of a fungal forest pathogen.</title>
        <authorList>
            <person name="Olson A."/>
            <person name="Aerts A."/>
            <person name="Asiegbu F."/>
            <person name="Belbahri L."/>
            <person name="Bouzid O."/>
            <person name="Broberg A."/>
            <person name="Canback B."/>
            <person name="Coutinho P.M."/>
            <person name="Cullen D."/>
            <person name="Dalman K."/>
            <person name="Deflorio G."/>
            <person name="van Diepen L.T."/>
            <person name="Dunand C."/>
            <person name="Duplessis S."/>
            <person name="Durling M."/>
            <person name="Gonthier P."/>
            <person name="Grimwood J."/>
            <person name="Fossdal C.G."/>
            <person name="Hansson D."/>
            <person name="Henrissat B."/>
            <person name="Hietala A."/>
            <person name="Himmelstrand K."/>
            <person name="Hoffmeister D."/>
            <person name="Hogberg N."/>
            <person name="James T.Y."/>
            <person name="Karlsson M."/>
            <person name="Kohler A."/>
            <person name="Kues U."/>
            <person name="Lee Y.H."/>
            <person name="Lin Y.C."/>
            <person name="Lind M."/>
            <person name="Lindquist E."/>
            <person name="Lombard V."/>
            <person name="Lucas S."/>
            <person name="Lunden K."/>
            <person name="Morin E."/>
            <person name="Murat C."/>
            <person name="Park J."/>
            <person name="Raffaello T."/>
            <person name="Rouze P."/>
            <person name="Salamov A."/>
            <person name="Schmutz J."/>
            <person name="Solheim H."/>
            <person name="Stahlberg J."/>
            <person name="Velez H."/>
            <person name="de Vries R.P."/>
            <person name="Wiebenga A."/>
            <person name="Woodward S."/>
            <person name="Yakovlev I."/>
            <person name="Garbelotto M."/>
            <person name="Martin F."/>
            <person name="Grigoriev I.V."/>
            <person name="Stenlid J."/>
        </authorList>
    </citation>
    <scope>NUCLEOTIDE SEQUENCE [LARGE SCALE GENOMIC DNA]</scope>
    <source>
        <strain evidence="3 4">TC 32-1</strain>
    </source>
</reference>
<feature type="compositionally biased region" description="Pro residues" evidence="2">
    <location>
        <begin position="250"/>
        <end position="259"/>
    </location>
</feature>
<feature type="compositionally biased region" description="Polar residues" evidence="2">
    <location>
        <begin position="265"/>
        <end position="281"/>
    </location>
</feature>
<feature type="compositionally biased region" description="Polar residues" evidence="2">
    <location>
        <begin position="451"/>
        <end position="467"/>
    </location>
</feature>
<sequence length="467" mass="51751">MASTSKPSMPCIAFPNPSSVSSTPFTFERRHFTQKSLPDDFPYEAIRDNGLQVHYFEFRGQGAPPDDVGHPGDVWLNLKPGEYALHARLATEWVLWPGPRKAKKQMFAHPLVDGRYLWCTRKHVLWYTCDGIRKSASLQMRGEEEDFGRRRYRTVGPMERGGSRAGDDGVSRMPLRTAAEAIAKILEMEEEERRNGREPPEPKRRRIRDADSASVGSSTRSAKTREGGSDQQESAAPVSAEPSTSTAIPQPQPSQPPTDPHLRQPYNTHTFPLQSTPSSLSQALEPPVNITVQPPISRPVVAPAASQARIPYTQPPTVAVVPVTAQAVQTSAPIPTTALRMLEGEIHRMREETRRLSEENRRLNDENTRLTEENRRLRAQPSALCPPDLISAVKDSMASTLGSRVAGLTVELQEQRAARAEAERKLGEFQEQLRKITQAFQLPVMAPAENTALSTPGPSPRLASSET</sequence>
<dbReference type="Proteomes" id="UP000030671">
    <property type="component" value="Unassembled WGS sequence"/>
</dbReference>
<dbReference type="InParanoid" id="W4KFZ7"/>
<dbReference type="GeneID" id="20674063"/>
<gene>
    <name evidence="3" type="ORF">HETIRDRAFT_425986</name>
</gene>
<accession>W4KFZ7</accession>
<feature type="coiled-coil region" evidence="1">
    <location>
        <begin position="405"/>
        <end position="439"/>
    </location>
</feature>
<dbReference type="KEGG" id="hir:HETIRDRAFT_425986"/>
<proteinExistence type="predicted"/>
<feature type="region of interest" description="Disordered" evidence="2">
    <location>
        <begin position="447"/>
        <end position="467"/>
    </location>
</feature>
<feature type="compositionally biased region" description="Basic and acidic residues" evidence="2">
    <location>
        <begin position="191"/>
        <end position="202"/>
    </location>
</feature>
<protein>
    <submittedName>
        <fullName evidence="3">Uncharacterized protein</fullName>
    </submittedName>
</protein>
<feature type="region of interest" description="Disordered" evidence="2">
    <location>
        <begin position="153"/>
        <end position="281"/>
    </location>
</feature>
<dbReference type="RefSeq" id="XP_009544397.1">
    <property type="nucleotide sequence ID" value="XM_009546102.1"/>
</dbReference>
<keyword evidence="1" id="KW-0175">Coiled coil</keyword>
<name>W4KFZ7_HETIT</name>
<feature type="coiled-coil region" evidence="1">
    <location>
        <begin position="339"/>
        <end position="380"/>
    </location>
</feature>
<evidence type="ECO:0000313" key="3">
    <source>
        <dbReference type="EMBL" id="ETW84767.1"/>
    </source>
</evidence>
<dbReference type="STRING" id="747525.W4KFZ7"/>
<evidence type="ECO:0000256" key="1">
    <source>
        <dbReference type="SAM" id="Coils"/>
    </source>
</evidence>
<dbReference type="AlphaFoldDB" id="W4KFZ7"/>
<dbReference type="OrthoDB" id="3067611at2759"/>
<organism evidence="3 4">
    <name type="scientific">Heterobasidion irregulare (strain TC 32-1)</name>
    <dbReference type="NCBI Taxonomy" id="747525"/>
    <lineage>
        <taxon>Eukaryota</taxon>
        <taxon>Fungi</taxon>
        <taxon>Dikarya</taxon>
        <taxon>Basidiomycota</taxon>
        <taxon>Agaricomycotina</taxon>
        <taxon>Agaricomycetes</taxon>
        <taxon>Russulales</taxon>
        <taxon>Bondarzewiaceae</taxon>
        <taxon>Heterobasidion</taxon>
        <taxon>Heterobasidion annosum species complex</taxon>
    </lineage>
</organism>
<keyword evidence="4" id="KW-1185">Reference proteome</keyword>
<feature type="compositionally biased region" description="Basic and acidic residues" evidence="2">
    <location>
        <begin position="161"/>
        <end position="170"/>
    </location>
</feature>
<evidence type="ECO:0000313" key="4">
    <source>
        <dbReference type="Proteomes" id="UP000030671"/>
    </source>
</evidence>
<evidence type="ECO:0000256" key="2">
    <source>
        <dbReference type="SAM" id="MobiDB-lite"/>
    </source>
</evidence>
<dbReference type="HOGENOM" id="CLU_585336_0_0_1"/>
<dbReference type="EMBL" id="KI925456">
    <property type="protein sequence ID" value="ETW84767.1"/>
    <property type="molecule type" value="Genomic_DNA"/>
</dbReference>